<protein>
    <recommendedName>
        <fullName evidence="4">GDP-mannose pyrophosphatase</fullName>
    </recommendedName>
    <alternativeName>
        <fullName evidence="6">GDP-mannose hydrolase</fullName>
    </alternativeName>
    <alternativeName>
        <fullName evidence="7">GDPMK</fullName>
    </alternativeName>
</protein>
<gene>
    <name evidence="11" type="primary">nudF_2</name>
    <name evidence="10" type="ORF">TL5118_04083</name>
    <name evidence="11" type="ORF">TL5120_03064</name>
</gene>
<dbReference type="PANTHER" id="PTHR11839">
    <property type="entry name" value="UDP/ADP-SUGAR PYROPHOSPHATASE"/>
    <property type="match status" value="1"/>
</dbReference>
<evidence type="ECO:0000256" key="5">
    <source>
        <dbReference type="ARBA" id="ARBA00022801"/>
    </source>
</evidence>
<evidence type="ECO:0000313" key="12">
    <source>
        <dbReference type="Proteomes" id="UP000051086"/>
    </source>
</evidence>
<dbReference type="OrthoDB" id="177518at2"/>
<comment type="catalytic activity">
    <reaction evidence="1">
        <text>GDP-alpha-D-mannose + H2O = alpha-D-mannose 1-phosphate + GMP + 2 H(+)</text>
        <dbReference type="Rhea" id="RHEA:27978"/>
        <dbReference type="ChEBI" id="CHEBI:15377"/>
        <dbReference type="ChEBI" id="CHEBI:15378"/>
        <dbReference type="ChEBI" id="CHEBI:57527"/>
        <dbReference type="ChEBI" id="CHEBI:58115"/>
        <dbReference type="ChEBI" id="CHEBI:58409"/>
    </reaction>
</comment>
<evidence type="ECO:0000256" key="3">
    <source>
        <dbReference type="ARBA" id="ARBA00007275"/>
    </source>
</evidence>
<dbReference type="InterPro" id="IPR000086">
    <property type="entry name" value="NUDIX_hydrolase_dom"/>
</dbReference>
<dbReference type="RefSeq" id="WP_058244415.1">
    <property type="nucleotide sequence ID" value="NZ_CYSB01000047.1"/>
</dbReference>
<dbReference type="InterPro" id="IPR015797">
    <property type="entry name" value="NUDIX_hydrolase-like_dom_sf"/>
</dbReference>
<dbReference type="EMBL" id="CYSB01000047">
    <property type="protein sequence ID" value="CUH70108.1"/>
    <property type="molecule type" value="Genomic_DNA"/>
</dbReference>
<keyword evidence="12" id="KW-1185">Reference proteome</keyword>
<reference evidence="11 13" key="2">
    <citation type="submission" date="2015-09" db="EMBL/GenBank/DDBJ databases">
        <authorList>
            <consortium name="Swine Surveillance"/>
        </authorList>
    </citation>
    <scope>NUCLEOTIDE SEQUENCE [LARGE SCALE GENOMIC DNA]</scope>
    <source>
        <strain evidence="11 13">5120</strain>
    </source>
</reference>
<evidence type="ECO:0000256" key="4">
    <source>
        <dbReference type="ARBA" id="ARBA00016377"/>
    </source>
</evidence>
<dbReference type="PROSITE" id="PS00893">
    <property type="entry name" value="NUDIX_BOX"/>
    <property type="match status" value="1"/>
</dbReference>
<dbReference type="SUPFAM" id="SSF55811">
    <property type="entry name" value="Nudix"/>
    <property type="match status" value="1"/>
</dbReference>
<reference evidence="10 12" key="1">
    <citation type="submission" date="2015-09" db="EMBL/GenBank/DDBJ databases">
        <authorList>
            <person name="Rodrigo-Torres L."/>
            <person name="Arahal D.R."/>
        </authorList>
    </citation>
    <scope>NUCLEOTIDE SEQUENCE [LARGE SCALE GENOMIC DNA]</scope>
    <source>
        <strain evidence="10 12">CECT 5118</strain>
    </source>
</reference>
<dbReference type="AlphaFoldDB" id="A0A0P1FP22"/>
<comment type="cofactor">
    <cofactor evidence="2">
        <name>Mg(2+)</name>
        <dbReference type="ChEBI" id="CHEBI:18420"/>
    </cofactor>
</comment>
<comment type="similarity">
    <text evidence="3">Belongs to the Nudix hydrolase family. NudK subfamily.</text>
</comment>
<evidence type="ECO:0000256" key="8">
    <source>
        <dbReference type="RuleBase" id="RU003476"/>
    </source>
</evidence>
<dbReference type="GO" id="GO:0006753">
    <property type="term" value="P:nucleoside phosphate metabolic process"/>
    <property type="evidence" value="ECO:0007669"/>
    <property type="project" value="TreeGrafter"/>
</dbReference>
<name>A0A0P1FP22_9RHOB</name>
<proteinExistence type="inferred from homology"/>
<evidence type="ECO:0000256" key="2">
    <source>
        <dbReference type="ARBA" id="ARBA00001946"/>
    </source>
</evidence>
<dbReference type="EMBL" id="CYSC01000037">
    <property type="protein sequence ID" value="CUH73257.1"/>
    <property type="molecule type" value="Genomic_DNA"/>
</dbReference>
<accession>A0A0P1FP22</accession>
<evidence type="ECO:0000313" key="10">
    <source>
        <dbReference type="EMBL" id="CUH70108.1"/>
    </source>
</evidence>
<dbReference type="Pfam" id="PF00293">
    <property type="entry name" value="NUDIX"/>
    <property type="match status" value="1"/>
</dbReference>
<keyword evidence="5 8" id="KW-0378">Hydrolase</keyword>
<evidence type="ECO:0000259" key="9">
    <source>
        <dbReference type="PROSITE" id="PS51462"/>
    </source>
</evidence>
<dbReference type="Proteomes" id="UP000051887">
    <property type="component" value="Unassembled WGS sequence"/>
</dbReference>
<dbReference type="GO" id="GO:0016462">
    <property type="term" value="F:pyrophosphatase activity"/>
    <property type="evidence" value="ECO:0007669"/>
    <property type="project" value="UniProtKB-ARBA"/>
</dbReference>
<dbReference type="PANTHER" id="PTHR11839:SF18">
    <property type="entry name" value="NUDIX HYDROLASE DOMAIN-CONTAINING PROTEIN"/>
    <property type="match status" value="1"/>
</dbReference>
<dbReference type="Gene3D" id="3.90.79.10">
    <property type="entry name" value="Nucleoside Triphosphate Pyrophosphohydrolase"/>
    <property type="match status" value="1"/>
</dbReference>
<dbReference type="PROSITE" id="PS51462">
    <property type="entry name" value="NUDIX"/>
    <property type="match status" value="1"/>
</dbReference>
<dbReference type="InterPro" id="IPR020476">
    <property type="entry name" value="Nudix_hydrolase"/>
</dbReference>
<evidence type="ECO:0000313" key="11">
    <source>
        <dbReference type="EMBL" id="CUH73257.1"/>
    </source>
</evidence>
<dbReference type="InterPro" id="IPR020084">
    <property type="entry name" value="NUDIX_hydrolase_CS"/>
</dbReference>
<dbReference type="CDD" id="cd03424">
    <property type="entry name" value="NUDIX_ADPRase_Nudt5_UGPPase_Nudt14"/>
    <property type="match status" value="1"/>
</dbReference>
<organism evidence="11 13">
    <name type="scientific">Thalassovita autumnalis</name>
    <dbReference type="NCBI Taxonomy" id="2072972"/>
    <lineage>
        <taxon>Bacteria</taxon>
        <taxon>Pseudomonadati</taxon>
        <taxon>Pseudomonadota</taxon>
        <taxon>Alphaproteobacteria</taxon>
        <taxon>Rhodobacterales</taxon>
        <taxon>Roseobacteraceae</taxon>
        <taxon>Thalassovita</taxon>
    </lineage>
</organism>
<evidence type="ECO:0000256" key="7">
    <source>
        <dbReference type="ARBA" id="ARBA00032272"/>
    </source>
</evidence>
<evidence type="ECO:0000256" key="6">
    <source>
        <dbReference type="ARBA" id="ARBA00032162"/>
    </source>
</evidence>
<evidence type="ECO:0000313" key="13">
    <source>
        <dbReference type="Proteomes" id="UP000051887"/>
    </source>
</evidence>
<dbReference type="GO" id="GO:0019693">
    <property type="term" value="P:ribose phosphate metabolic process"/>
    <property type="evidence" value="ECO:0007669"/>
    <property type="project" value="TreeGrafter"/>
</dbReference>
<dbReference type="Proteomes" id="UP000051086">
    <property type="component" value="Unassembled WGS sequence"/>
</dbReference>
<dbReference type="PRINTS" id="PR00502">
    <property type="entry name" value="NUDIXFAMILY"/>
</dbReference>
<feature type="domain" description="Nudix hydrolase" evidence="9">
    <location>
        <begin position="40"/>
        <end position="183"/>
    </location>
</feature>
<evidence type="ECO:0000256" key="1">
    <source>
        <dbReference type="ARBA" id="ARBA00000847"/>
    </source>
</evidence>
<sequence length="183" mass="20244">MDWKTLDSKTLLDLPPFLRVRQERIEIRPDEVIDDFYQVDLRPFALVVAVLGNGNLMLIDQYKHGPRRKVLGFPAGFIETGEDPETAARRELLEETGLEPAALYSLGSYVDNGNQGGCTGHYFLATGCHQTTAPNPGDLEDFSYAEMTKSEVDTALAEGRFGVIHHVAGWGLAKTKLAELHKA</sequence>